<dbReference type="AlphaFoldDB" id="A0A8J3E162"/>
<proteinExistence type="predicted"/>
<reference evidence="1" key="2">
    <citation type="submission" date="2020-09" db="EMBL/GenBank/DDBJ databases">
        <authorList>
            <person name="Sun Q."/>
            <person name="Zhou Y."/>
        </authorList>
    </citation>
    <scope>NUCLEOTIDE SEQUENCE</scope>
    <source>
        <strain evidence="1">CGMCC 1.15371</strain>
    </source>
</reference>
<name>A0A8J3E162_9BACL</name>
<evidence type="ECO:0008006" key="3">
    <source>
        <dbReference type="Google" id="ProtNLM"/>
    </source>
</evidence>
<dbReference type="Pfam" id="PF13076">
    <property type="entry name" value="Fur_reg_FbpA"/>
    <property type="match status" value="1"/>
</dbReference>
<dbReference type="Proteomes" id="UP000628775">
    <property type="component" value="Unassembled WGS sequence"/>
</dbReference>
<dbReference type="RefSeq" id="WP_188698951.1">
    <property type="nucleotide sequence ID" value="NZ_BMIR01000036.1"/>
</dbReference>
<sequence>MSKHLRASVEKQKQYYINLLIDTGVFKLKDQQLHEYTLTELETEYKRIAHMQKLEKATSS</sequence>
<organism evidence="1 2">
    <name type="scientific">Pullulanibacillus camelliae</name>
    <dbReference type="NCBI Taxonomy" id="1707096"/>
    <lineage>
        <taxon>Bacteria</taxon>
        <taxon>Bacillati</taxon>
        <taxon>Bacillota</taxon>
        <taxon>Bacilli</taxon>
        <taxon>Bacillales</taxon>
        <taxon>Sporolactobacillaceae</taxon>
        <taxon>Pullulanibacillus</taxon>
    </lineage>
</organism>
<evidence type="ECO:0000313" key="1">
    <source>
        <dbReference type="EMBL" id="GGE56534.1"/>
    </source>
</evidence>
<reference evidence="1" key="1">
    <citation type="journal article" date="2014" name="Int. J. Syst. Evol. Microbiol.">
        <title>Complete genome sequence of Corynebacterium casei LMG S-19264T (=DSM 44701T), isolated from a smear-ripened cheese.</title>
        <authorList>
            <consortium name="US DOE Joint Genome Institute (JGI-PGF)"/>
            <person name="Walter F."/>
            <person name="Albersmeier A."/>
            <person name="Kalinowski J."/>
            <person name="Ruckert C."/>
        </authorList>
    </citation>
    <scope>NUCLEOTIDE SEQUENCE</scope>
    <source>
        <strain evidence="1">CGMCC 1.15371</strain>
    </source>
</reference>
<accession>A0A8J3E162</accession>
<keyword evidence="2" id="KW-1185">Reference proteome</keyword>
<protein>
    <recommendedName>
        <fullName evidence="3">Fur-regulated basic protein FbpA</fullName>
    </recommendedName>
</protein>
<comment type="caution">
    <text evidence="1">The sequence shown here is derived from an EMBL/GenBank/DDBJ whole genome shotgun (WGS) entry which is preliminary data.</text>
</comment>
<gene>
    <name evidence="1" type="ORF">GCM10011391_39310</name>
</gene>
<dbReference type="InterPro" id="IPR025072">
    <property type="entry name" value="Fur_reg_FbpA"/>
</dbReference>
<evidence type="ECO:0000313" key="2">
    <source>
        <dbReference type="Proteomes" id="UP000628775"/>
    </source>
</evidence>
<dbReference type="EMBL" id="BMIR01000036">
    <property type="protein sequence ID" value="GGE56534.1"/>
    <property type="molecule type" value="Genomic_DNA"/>
</dbReference>